<dbReference type="Proteomes" id="UP000250443">
    <property type="component" value="Unassembled WGS sequence"/>
</dbReference>
<name>A0A2X2D6M5_PSELU</name>
<evidence type="ECO:0000313" key="1">
    <source>
        <dbReference type="EMBL" id="SPZ16782.1"/>
    </source>
</evidence>
<sequence>MSECENVSGRVNIAIVSDTALIRQYIEQQNRPH</sequence>
<evidence type="ECO:0000313" key="2">
    <source>
        <dbReference type="Proteomes" id="UP000250443"/>
    </source>
</evidence>
<dbReference type="AlphaFoldDB" id="A0A2X2D6M5"/>
<organism evidence="1 2">
    <name type="scientific">Pseudomonas luteola</name>
    <dbReference type="NCBI Taxonomy" id="47886"/>
    <lineage>
        <taxon>Bacteria</taxon>
        <taxon>Pseudomonadati</taxon>
        <taxon>Pseudomonadota</taxon>
        <taxon>Gammaproteobacteria</taxon>
        <taxon>Pseudomonadales</taxon>
        <taxon>Pseudomonadaceae</taxon>
        <taxon>Pseudomonas</taxon>
    </lineage>
</organism>
<accession>A0A2X2D6M5</accession>
<gene>
    <name evidence="1" type="ORF">NCTC11842_05822</name>
</gene>
<reference evidence="1 2" key="1">
    <citation type="submission" date="2018-06" db="EMBL/GenBank/DDBJ databases">
        <authorList>
            <consortium name="Pathogen Informatics"/>
            <person name="Doyle S."/>
        </authorList>
    </citation>
    <scope>NUCLEOTIDE SEQUENCE [LARGE SCALE GENOMIC DNA]</scope>
    <source>
        <strain evidence="1 2">NCTC11842</strain>
    </source>
</reference>
<protein>
    <submittedName>
        <fullName evidence="1">Uncharacterized protein</fullName>
    </submittedName>
</protein>
<proteinExistence type="predicted"/>
<dbReference type="EMBL" id="UAUF01000016">
    <property type="protein sequence ID" value="SPZ16782.1"/>
    <property type="molecule type" value="Genomic_DNA"/>
</dbReference>